<evidence type="ECO:0000259" key="2">
    <source>
        <dbReference type="Pfam" id="PF17844"/>
    </source>
</evidence>
<keyword evidence="3" id="KW-0670">Pyruvate</keyword>
<comment type="caution">
    <text evidence="3">The sequence shown here is derived from an EMBL/GenBank/DDBJ whole genome shotgun (WGS) entry which is preliminary data.</text>
</comment>
<reference evidence="3 4" key="1">
    <citation type="journal article" date="2017" name="BMC Genomics">
        <title>Comparative genomic and phylogenomic analyses of the Bifidobacteriaceae family.</title>
        <authorList>
            <person name="Lugli G.A."/>
            <person name="Milani C."/>
            <person name="Turroni F."/>
            <person name="Duranti S."/>
            <person name="Mancabelli L."/>
            <person name="Mangifesta M."/>
            <person name="Ferrario C."/>
            <person name="Modesto M."/>
            <person name="Mattarelli P."/>
            <person name="Jiri K."/>
            <person name="van Sinderen D."/>
            <person name="Ventura M."/>
        </authorList>
    </citation>
    <scope>NUCLEOTIDE SEQUENCE [LARGE SCALE GENOMIC DNA]</scope>
    <source>
        <strain evidence="3 4">DSM 28807</strain>
    </source>
</reference>
<sequence length="191" mass="20285">MAVIREQDLGKGRDAWRAWREAAEAEAAAEATETEIGGTSGNPSGASKDPSGTIDNHGESNGSRATDMAGRSNESAVTERSDQPGSLRRLAVTPALPRPIMAMAVRYTLHLLERKAPGPGVEVRVAPWGAIKILDGPASDPHNLTPPDVIELDPDVWLRLAAGITTWSEEKQAGHISAVGERDDLSDLLPL</sequence>
<keyword evidence="3" id="KW-0032">Aminotransferase</keyword>
<evidence type="ECO:0000256" key="1">
    <source>
        <dbReference type="SAM" id="MobiDB-lite"/>
    </source>
</evidence>
<gene>
    <name evidence="3" type="ORF">BLEM_1430</name>
</gene>
<dbReference type="STRING" id="1603886.GCA_001895165_00582"/>
<keyword evidence="3" id="KW-0808">Transferase</keyword>
<feature type="region of interest" description="Disordered" evidence="1">
    <location>
        <begin position="21"/>
        <end position="90"/>
    </location>
</feature>
<keyword evidence="4" id="KW-1185">Reference proteome</keyword>
<feature type="domain" description="Bacterial SCP orthologue" evidence="2">
    <location>
        <begin position="98"/>
        <end position="191"/>
    </location>
</feature>
<accession>A0A261FQM0</accession>
<dbReference type="AlphaFoldDB" id="A0A261FQM0"/>
<dbReference type="InterPro" id="IPR041629">
    <property type="entry name" value="SCP_3"/>
</dbReference>
<evidence type="ECO:0000313" key="4">
    <source>
        <dbReference type="Proteomes" id="UP000216352"/>
    </source>
</evidence>
<protein>
    <submittedName>
        <fullName evidence="3">Serine--pyruvate aminotransferase</fullName>
    </submittedName>
</protein>
<feature type="compositionally biased region" description="Low complexity" evidence="1">
    <location>
        <begin position="25"/>
        <end position="35"/>
    </location>
</feature>
<dbReference type="GO" id="GO:0008483">
    <property type="term" value="F:transaminase activity"/>
    <property type="evidence" value="ECO:0007669"/>
    <property type="project" value="UniProtKB-KW"/>
</dbReference>
<dbReference type="EMBL" id="MWWX01000009">
    <property type="protein sequence ID" value="OZG61482.1"/>
    <property type="molecule type" value="Genomic_DNA"/>
</dbReference>
<dbReference type="Gene3D" id="3.30.1050.40">
    <property type="match status" value="1"/>
</dbReference>
<organism evidence="3 4">
    <name type="scientific">Bifidobacterium lemurum</name>
    <dbReference type="NCBI Taxonomy" id="1603886"/>
    <lineage>
        <taxon>Bacteria</taxon>
        <taxon>Bacillati</taxon>
        <taxon>Actinomycetota</taxon>
        <taxon>Actinomycetes</taxon>
        <taxon>Bifidobacteriales</taxon>
        <taxon>Bifidobacteriaceae</taxon>
        <taxon>Bifidobacterium</taxon>
    </lineage>
</organism>
<evidence type="ECO:0000313" key="3">
    <source>
        <dbReference type="EMBL" id="OZG61482.1"/>
    </source>
</evidence>
<proteinExistence type="predicted"/>
<name>A0A261FQM0_9BIFI</name>
<dbReference type="Proteomes" id="UP000216352">
    <property type="component" value="Unassembled WGS sequence"/>
</dbReference>
<dbReference type="Pfam" id="PF17844">
    <property type="entry name" value="SCP_3"/>
    <property type="match status" value="1"/>
</dbReference>